<gene>
    <name evidence="7" type="ORF">E6K74_07455</name>
    <name evidence="8" type="ORF">E6K77_07415</name>
</gene>
<evidence type="ECO:0000313" key="9">
    <source>
        <dbReference type="Proteomes" id="UP000317366"/>
    </source>
</evidence>
<dbReference type="PROSITE" id="PS00653">
    <property type="entry name" value="GLYCOSYL_HYDROL_F1_2"/>
    <property type="match status" value="1"/>
</dbReference>
<dbReference type="PROSITE" id="PS00572">
    <property type="entry name" value="GLYCOSYL_HYDROL_F1_1"/>
    <property type="match status" value="1"/>
</dbReference>
<dbReference type="Proteomes" id="UP000319829">
    <property type="component" value="Unassembled WGS sequence"/>
</dbReference>
<evidence type="ECO:0000313" key="8">
    <source>
        <dbReference type="EMBL" id="TMQ62437.1"/>
    </source>
</evidence>
<dbReference type="PANTHER" id="PTHR10353">
    <property type="entry name" value="GLYCOSYL HYDROLASE"/>
    <property type="match status" value="1"/>
</dbReference>
<evidence type="ECO:0000256" key="3">
    <source>
        <dbReference type="ARBA" id="ARBA00023295"/>
    </source>
</evidence>
<dbReference type="InterPro" id="IPR033132">
    <property type="entry name" value="GH_1_N_CS"/>
</dbReference>
<dbReference type="InterPro" id="IPR018120">
    <property type="entry name" value="Glyco_hydro_1_AS"/>
</dbReference>
<dbReference type="Gene3D" id="3.20.20.80">
    <property type="entry name" value="Glycosidases"/>
    <property type="match status" value="1"/>
</dbReference>
<evidence type="ECO:0000256" key="2">
    <source>
        <dbReference type="ARBA" id="ARBA00022801"/>
    </source>
</evidence>
<reference evidence="9 10" key="1">
    <citation type="journal article" date="2019" name="Nat. Microbiol.">
        <title>Mediterranean grassland soil C-N compound turnover is dependent on rainfall and depth, and is mediated by genomically divergent microorganisms.</title>
        <authorList>
            <person name="Diamond S."/>
            <person name="Andeer P.F."/>
            <person name="Li Z."/>
            <person name="Crits-Christoph A."/>
            <person name="Burstein D."/>
            <person name="Anantharaman K."/>
            <person name="Lane K.R."/>
            <person name="Thomas B.C."/>
            <person name="Pan C."/>
            <person name="Northen T.R."/>
            <person name="Banfield J.F."/>
        </authorList>
    </citation>
    <scope>NUCLEOTIDE SEQUENCE [LARGE SCALE GENOMIC DNA]</scope>
    <source>
        <strain evidence="7">WS_4</strain>
        <strain evidence="8">WS_7</strain>
    </source>
</reference>
<dbReference type="GO" id="GO:0008422">
    <property type="term" value="F:beta-glucosidase activity"/>
    <property type="evidence" value="ECO:0007669"/>
    <property type="project" value="TreeGrafter"/>
</dbReference>
<dbReference type="EMBL" id="VBOX01000078">
    <property type="protein sequence ID" value="TMQ62437.1"/>
    <property type="molecule type" value="Genomic_DNA"/>
</dbReference>
<dbReference type="Pfam" id="PF00232">
    <property type="entry name" value="Glyco_hydro_1"/>
    <property type="match status" value="1"/>
</dbReference>
<evidence type="ECO:0000313" key="10">
    <source>
        <dbReference type="Proteomes" id="UP000319829"/>
    </source>
</evidence>
<dbReference type="GO" id="GO:0005975">
    <property type="term" value="P:carbohydrate metabolic process"/>
    <property type="evidence" value="ECO:0007669"/>
    <property type="project" value="InterPro"/>
</dbReference>
<name>A0A538SRQ9_UNCEI</name>
<evidence type="ECO:0000256" key="4">
    <source>
        <dbReference type="PROSITE-ProRule" id="PRU10055"/>
    </source>
</evidence>
<dbReference type="EMBL" id="VBOU01000077">
    <property type="protein sequence ID" value="TMQ54068.1"/>
    <property type="molecule type" value="Genomic_DNA"/>
</dbReference>
<comment type="caution">
    <text evidence="7">The sequence shown here is derived from an EMBL/GenBank/DDBJ whole genome shotgun (WGS) entry which is preliminary data.</text>
</comment>
<keyword evidence="3 6" id="KW-0326">Glycosidase</keyword>
<evidence type="ECO:0000256" key="6">
    <source>
        <dbReference type="RuleBase" id="RU004468"/>
    </source>
</evidence>
<evidence type="ECO:0000256" key="1">
    <source>
        <dbReference type="ARBA" id="ARBA00010838"/>
    </source>
</evidence>
<accession>A0A538SRQ9</accession>
<feature type="active site" description="Nucleophile" evidence="4">
    <location>
        <position position="342"/>
    </location>
</feature>
<keyword evidence="2 6" id="KW-0378">Hydrolase</keyword>
<protein>
    <submittedName>
        <fullName evidence="7">Glycoside hydrolase family 1 protein</fullName>
    </submittedName>
</protein>
<evidence type="ECO:0000313" key="7">
    <source>
        <dbReference type="EMBL" id="TMQ54068.1"/>
    </source>
</evidence>
<sequence length="427" mass="48299">MARKPSPNRFFWGAGTSAHQVEGGNDRNDWWDWEQLPGKIRDGDRSGAACLHWDRYEEDLDLLRSLGLDAYRFSIEWSRIEPEPGRYDEGAIEHYRRVLIACRTRGIAPMVTLHHFTNPRWFSALGGWEVARNLPHFARFARLAGERYGDLVDVWVTINEPEVLAFHAYDEGAWPPGVKDRARALGVIANLLEAHALASVALRETDRVDADGDGKPALIGVAKHWVLLEPLHPWWPFEHVSAAIQHGVFNVAVARALRGEPIHLAIPGIRPVRRQVDALRGSSDFIGVNYYTRWMVSLFGKEPRQARPGAPVSDLGWEAYPEGLERALMECAAFGLPLIVTENGIADASDRIRPGFIRESLAAVDRARARGADVRGYFHWSLFDNFEWNDGYHGRFGLFAIDFAKADRPRSPRQSARVYADEVARRR</sequence>
<dbReference type="SUPFAM" id="SSF51445">
    <property type="entry name" value="(Trans)glycosidases"/>
    <property type="match status" value="1"/>
</dbReference>
<organism evidence="7 10">
    <name type="scientific">Eiseniibacteriota bacterium</name>
    <dbReference type="NCBI Taxonomy" id="2212470"/>
    <lineage>
        <taxon>Bacteria</taxon>
        <taxon>Candidatus Eiseniibacteriota</taxon>
    </lineage>
</organism>
<dbReference type="InterPro" id="IPR017853">
    <property type="entry name" value="GH"/>
</dbReference>
<evidence type="ECO:0000256" key="5">
    <source>
        <dbReference type="RuleBase" id="RU003690"/>
    </source>
</evidence>
<dbReference type="PANTHER" id="PTHR10353:SF209">
    <property type="entry name" value="GALACTOLIPID GALACTOSYLTRANSFERASE SFR2, CHLOROPLASTIC"/>
    <property type="match status" value="1"/>
</dbReference>
<dbReference type="PRINTS" id="PR00131">
    <property type="entry name" value="GLHYDRLASE1"/>
</dbReference>
<proteinExistence type="inferred from homology"/>
<dbReference type="InterPro" id="IPR001360">
    <property type="entry name" value="Glyco_hydro_1"/>
</dbReference>
<dbReference type="Proteomes" id="UP000317366">
    <property type="component" value="Unassembled WGS sequence"/>
</dbReference>
<comment type="similarity">
    <text evidence="1 5">Belongs to the glycosyl hydrolase 1 family.</text>
</comment>
<dbReference type="AlphaFoldDB" id="A0A538SRQ9"/>